<dbReference type="GO" id="GO:0042981">
    <property type="term" value="P:regulation of apoptotic process"/>
    <property type="evidence" value="ECO:0007669"/>
    <property type="project" value="InterPro"/>
</dbReference>
<dbReference type="InterPro" id="IPR011029">
    <property type="entry name" value="DEATH-like_dom_sf"/>
</dbReference>
<dbReference type="GO" id="GO:0050727">
    <property type="term" value="P:regulation of inflammatory response"/>
    <property type="evidence" value="ECO:0007669"/>
    <property type="project" value="TreeGrafter"/>
</dbReference>
<dbReference type="PANTHER" id="PTHR47901">
    <property type="entry name" value="CASPASE RECRUITMENT DOMAIN-CONTAINING PROTEIN 18"/>
    <property type="match status" value="1"/>
</dbReference>
<dbReference type="Proteomes" id="UP000265040">
    <property type="component" value="Chromosome 2"/>
</dbReference>
<protein>
    <recommendedName>
        <fullName evidence="1">CARD domain-containing protein</fullName>
    </recommendedName>
</protein>
<dbReference type="Gene3D" id="1.10.533.10">
    <property type="entry name" value="Death Domain, Fas"/>
    <property type="match status" value="1"/>
</dbReference>
<dbReference type="PANTHER" id="PTHR47901:SF3">
    <property type="entry name" value="CASPASE-1"/>
    <property type="match status" value="1"/>
</dbReference>
<dbReference type="InParanoid" id="A0A3Q1IKG0"/>
<dbReference type="GO" id="GO:0006508">
    <property type="term" value="P:proteolysis"/>
    <property type="evidence" value="ECO:0007669"/>
    <property type="project" value="InterPro"/>
</dbReference>
<evidence type="ECO:0000313" key="2">
    <source>
        <dbReference type="Ensembl" id="ENSATEP00000022212.2"/>
    </source>
</evidence>
<keyword evidence="3" id="KW-1185">Reference proteome</keyword>
<dbReference type="InterPro" id="IPR001315">
    <property type="entry name" value="CARD"/>
</dbReference>
<dbReference type="GO" id="GO:0072557">
    <property type="term" value="C:IPAF inflammasome complex"/>
    <property type="evidence" value="ECO:0007669"/>
    <property type="project" value="TreeGrafter"/>
</dbReference>
<evidence type="ECO:0000259" key="1">
    <source>
        <dbReference type="PROSITE" id="PS50209"/>
    </source>
</evidence>
<reference evidence="2" key="2">
    <citation type="submission" date="2025-08" db="UniProtKB">
        <authorList>
            <consortium name="Ensembl"/>
        </authorList>
    </citation>
    <scope>IDENTIFICATION</scope>
</reference>
<dbReference type="AlphaFoldDB" id="A0A3Q1IKG0"/>
<dbReference type="GO" id="GO:0072559">
    <property type="term" value="C:NLRP3 inflammasome complex"/>
    <property type="evidence" value="ECO:0007669"/>
    <property type="project" value="TreeGrafter"/>
</dbReference>
<dbReference type="GO" id="GO:0097169">
    <property type="term" value="C:AIM2 inflammasome complex"/>
    <property type="evidence" value="ECO:0007669"/>
    <property type="project" value="TreeGrafter"/>
</dbReference>
<dbReference type="PROSITE" id="PS50209">
    <property type="entry name" value="CARD"/>
    <property type="match status" value="1"/>
</dbReference>
<dbReference type="SUPFAM" id="SSF47986">
    <property type="entry name" value="DEATH domain"/>
    <property type="match status" value="1"/>
</dbReference>
<dbReference type="Ensembl" id="ENSATET00000022578.3">
    <property type="protein sequence ID" value="ENSATEP00000022212.2"/>
    <property type="gene ID" value="ENSATEG00000015416.3"/>
</dbReference>
<reference evidence="2" key="1">
    <citation type="submission" date="2021-04" db="EMBL/GenBank/DDBJ databases">
        <authorList>
            <consortium name="Wellcome Sanger Institute Data Sharing"/>
        </authorList>
    </citation>
    <scope>NUCLEOTIDE SEQUENCE [LARGE SCALE GENOMIC DNA]</scope>
</reference>
<dbReference type="GeneTree" id="ENSGT00940000176951"/>
<feature type="domain" description="CARD" evidence="1">
    <location>
        <begin position="1"/>
        <end position="87"/>
    </location>
</feature>
<evidence type="ECO:0000313" key="3">
    <source>
        <dbReference type="Proteomes" id="UP000265040"/>
    </source>
</evidence>
<dbReference type="OMA" id="MEFARTK"/>
<name>A0A3Q1IKG0_ANATE</name>
<sequence length="87" mass="9921">MSPQRLSSVRSEFVKRVSEPDLNQLLDELFQDGIINTEEMETAKTKSRADRAREVIDMVLKKGTQASSSLIAHLHELDPHLYQTLNL</sequence>
<dbReference type="GO" id="GO:0004197">
    <property type="term" value="F:cysteine-type endopeptidase activity"/>
    <property type="evidence" value="ECO:0007669"/>
    <property type="project" value="InterPro"/>
</dbReference>
<proteinExistence type="predicted"/>
<reference evidence="2" key="3">
    <citation type="submission" date="2025-09" db="UniProtKB">
        <authorList>
            <consortium name="Ensembl"/>
        </authorList>
    </citation>
    <scope>IDENTIFICATION</scope>
</reference>
<dbReference type="Pfam" id="PF00619">
    <property type="entry name" value="CARD"/>
    <property type="match status" value="1"/>
</dbReference>
<dbReference type="InterPro" id="IPR002398">
    <property type="entry name" value="Pept_C14"/>
</dbReference>
<dbReference type="SMART" id="SM00114">
    <property type="entry name" value="CARD"/>
    <property type="match status" value="1"/>
</dbReference>
<dbReference type="STRING" id="64144.ENSATEP00000022212"/>
<accession>A0A3Q1IKG0</accession>
<organism evidence="2 3">
    <name type="scientific">Anabas testudineus</name>
    <name type="common">Climbing perch</name>
    <name type="synonym">Anthias testudineus</name>
    <dbReference type="NCBI Taxonomy" id="64144"/>
    <lineage>
        <taxon>Eukaryota</taxon>
        <taxon>Metazoa</taxon>
        <taxon>Chordata</taxon>
        <taxon>Craniata</taxon>
        <taxon>Vertebrata</taxon>
        <taxon>Euteleostomi</taxon>
        <taxon>Actinopterygii</taxon>
        <taxon>Neopterygii</taxon>
        <taxon>Teleostei</taxon>
        <taxon>Neoteleostei</taxon>
        <taxon>Acanthomorphata</taxon>
        <taxon>Anabantaria</taxon>
        <taxon>Anabantiformes</taxon>
        <taxon>Anabantoidei</taxon>
        <taxon>Anabantidae</taxon>
        <taxon>Anabas</taxon>
    </lineage>
</organism>